<name>A0A1G6JR82_9BACT</name>
<evidence type="ECO:0000313" key="3">
    <source>
        <dbReference type="Proteomes" id="UP000199452"/>
    </source>
</evidence>
<dbReference type="RefSeq" id="WP_092437456.1">
    <property type="nucleotide sequence ID" value="NZ_FMYP01000021.1"/>
</dbReference>
<accession>A0A1G6JR82</accession>
<dbReference type="CDD" id="cd02440">
    <property type="entry name" value="AdoMet_MTases"/>
    <property type="match status" value="1"/>
</dbReference>
<protein>
    <submittedName>
        <fullName evidence="2">Methyltransferase domain-containing protein</fullName>
    </submittedName>
</protein>
<keyword evidence="2" id="KW-0489">Methyltransferase</keyword>
<keyword evidence="2" id="KW-0808">Transferase</keyword>
<dbReference type="GO" id="GO:0032259">
    <property type="term" value="P:methylation"/>
    <property type="evidence" value="ECO:0007669"/>
    <property type="project" value="UniProtKB-KW"/>
</dbReference>
<keyword evidence="3" id="KW-1185">Reference proteome</keyword>
<dbReference type="STRING" id="1640674.SAMN05216323_102125"/>
<gene>
    <name evidence="2" type="ORF">SAMN05216323_102125</name>
</gene>
<dbReference type="GO" id="GO:0008168">
    <property type="term" value="F:methyltransferase activity"/>
    <property type="evidence" value="ECO:0007669"/>
    <property type="project" value="UniProtKB-KW"/>
</dbReference>
<evidence type="ECO:0000259" key="1">
    <source>
        <dbReference type="Pfam" id="PF13649"/>
    </source>
</evidence>
<evidence type="ECO:0000313" key="2">
    <source>
        <dbReference type="EMBL" id="SDC21234.1"/>
    </source>
</evidence>
<dbReference type="EMBL" id="FMYP01000021">
    <property type="protein sequence ID" value="SDC21234.1"/>
    <property type="molecule type" value="Genomic_DNA"/>
</dbReference>
<reference evidence="2 3" key="1">
    <citation type="submission" date="2016-09" db="EMBL/GenBank/DDBJ databases">
        <authorList>
            <person name="Capua I."/>
            <person name="De Benedictis P."/>
            <person name="Joannis T."/>
            <person name="Lombin L.H."/>
            <person name="Cattoli G."/>
        </authorList>
    </citation>
    <scope>NUCLEOTIDE SEQUENCE [LARGE SCALE GENOMIC DNA]</scope>
    <source>
        <strain evidence="2 3">A7P-90m</strain>
    </source>
</reference>
<feature type="domain" description="Methyltransferase" evidence="1">
    <location>
        <begin position="54"/>
        <end position="148"/>
    </location>
</feature>
<dbReference type="InterPro" id="IPR029063">
    <property type="entry name" value="SAM-dependent_MTases_sf"/>
</dbReference>
<dbReference type="InterPro" id="IPR041698">
    <property type="entry name" value="Methyltransf_25"/>
</dbReference>
<proteinExistence type="predicted"/>
<dbReference type="Proteomes" id="UP000199452">
    <property type="component" value="Unassembled WGS sequence"/>
</dbReference>
<sequence>MNLQEKCSVLYFHQLCLSESGDGTYGALGWVEKGNQLTRFDVLSNIANLNGASVLDLGCGYGHLKKYLDERYYNITYTGIDFMPEFVKLAQQTYAEDPNALFIRRDFAEGELPLADYVFASGIFCYRSSDENYYKQLIERMYTAAKKGVGFNMLDIDKFPISGFLKAHGIASTKAFCESLSSNVVLKQGYLPEDFTVFMYK</sequence>
<organism evidence="2 3">
    <name type="scientific">Williamwhitmania taraxaci</name>
    <dbReference type="NCBI Taxonomy" id="1640674"/>
    <lineage>
        <taxon>Bacteria</taxon>
        <taxon>Pseudomonadati</taxon>
        <taxon>Bacteroidota</taxon>
        <taxon>Bacteroidia</taxon>
        <taxon>Bacteroidales</taxon>
        <taxon>Williamwhitmaniaceae</taxon>
        <taxon>Williamwhitmania</taxon>
    </lineage>
</organism>
<dbReference type="AlphaFoldDB" id="A0A1G6JR82"/>
<dbReference type="OrthoDB" id="9760689at2"/>
<dbReference type="Pfam" id="PF13649">
    <property type="entry name" value="Methyltransf_25"/>
    <property type="match status" value="1"/>
</dbReference>
<dbReference type="Gene3D" id="3.40.50.150">
    <property type="entry name" value="Vaccinia Virus protein VP39"/>
    <property type="match status" value="1"/>
</dbReference>
<dbReference type="SUPFAM" id="SSF53335">
    <property type="entry name" value="S-adenosyl-L-methionine-dependent methyltransferases"/>
    <property type="match status" value="1"/>
</dbReference>